<dbReference type="PANTHER" id="PTHR34146:SF3">
    <property type="entry name" value="POLYNUCLEOTIDYL TRANSFERASE, RIBONUCLEASE H-LIKE SUPERFAMILY PROTEIN"/>
    <property type="match status" value="1"/>
</dbReference>
<dbReference type="Pfam" id="PF13456">
    <property type="entry name" value="RVT_3"/>
    <property type="match status" value="1"/>
</dbReference>
<name>A0A5S9WQ00_ARATH</name>
<sequence length="191" mass="21634">MLVMIIMINQSPKQRIKKEPVNTTSLEVPSSNSTLYCYVDASWIDENSKAGISWILTEVHGRCLLKSSSSIEPIDSVIETEDKASVEAVGQLKRLNYRQVTFCGDSIHLYQYLEKAKKQGHSSLGQAEIQSYLEDIKALAPSYFRFKFIGRNANHLADALAKEARLKESLCMNDCTELFVMFYLEKKQIIG</sequence>
<organism evidence="2 3">
    <name type="scientific">Arabidopsis thaliana</name>
    <name type="common">Mouse-ear cress</name>
    <dbReference type="NCBI Taxonomy" id="3702"/>
    <lineage>
        <taxon>Eukaryota</taxon>
        <taxon>Viridiplantae</taxon>
        <taxon>Streptophyta</taxon>
        <taxon>Embryophyta</taxon>
        <taxon>Tracheophyta</taxon>
        <taxon>Spermatophyta</taxon>
        <taxon>Magnoliopsida</taxon>
        <taxon>eudicotyledons</taxon>
        <taxon>Gunneridae</taxon>
        <taxon>Pentapetalae</taxon>
        <taxon>rosids</taxon>
        <taxon>malvids</taxon>
        <taxon>Brassicales</taxon>
        <taxon>Brassicaceae</taxon>
        <taxon>Camelineae</taxon>
        <taxon>Arabidopsis</taxon>
    </lineage>
</organism>
<dbReference type="InterPro" id="IPR036397">
    <property type="entry name" value="RNaseH_sf"/>
</dbReference>
<accession>A0A5S9WQ00</accession>
<dbReference type="CDD" id="cd06222">
    <property type="entry name" value="RNase_H_like"/>
    <property type="match status" value="1"/>
</dbReference>
<dbReference type="ExpressionAtlas" id="A0A5S9WQ00">
    <property type="expression patterns" value="baseline"/>
</dbReference>
<dbReference type="Proteomes" id="UP000434276">
    <property type="component" value="Unassembled WGS sequence"/>
</dbReference>
<dbReference type="InterPro" id="IPR044730">
    <property type="entry name" value="RNase_H-like_dom_plant"/>
</dbReference>
<dbReference type="InterPro" id="IPR002156">
    <property type="entry name" value="RNaseH_domain"/>
</dbReference>
<dbReference type="InterPro" id="IPR012337">
    <property type="entry name" value="RNaseH-like_sf"/>
</dbReference>
<gene>
    <name evidence="2" type="ORF">C24_LOCUS5501</name>
</gene>
<dbReference type="PANTHER" id="PTHR34146">
    <property type="entry name" value="POLYNUCLEOTIDYL TRANSFERASE, RIBONUCLEASE H-LIKE SUPERFAMILY PROTEIN-RELATED"/>
    <property type="match status" value="1"/>
</dbReference>
<dbReference type="GO" id="GO:0003676">
    <property type="term" value="F:nucleic acid binding"/>
    <property type="evidence" value="ECO:0007669"/>
    <property type="project" value="InterPro"/>
</dbReference>
<dbReference type="AlphaFoldDB" id="A0A5S9WQ00"/>
<dbReference type="EMBL" id="CACSHJ010000087">
    <property type="protein sequence ID" value="CAA0318430.1"/>
    <property type="molecule type" value="Genomic_DNA"/>
</dbReference>
<protein>
    <recommendedName>
        <fullName evidence="1">RNase H type-1 domain-containing protein</fullName>
    </recommendedName>
</protein>
<dbReference type="SUPFAM" id="SSF53098">
    <property type="entry name" value="Ribonuclease H-like"/>
    <property type="match status" value="1"/>
</dbReference>
<proteinExistence type="predicted"/>
<dbReference type="GO" id="GO:0004523">
    <property type="term" value="F:RNA-DNA hybrid ribonuclease activity"/>
    <property type="evidence" value="ECO:0007669"/>
    <property type="project" value="InterPro"/>
</dbReference>
<evidence type="ECO:0000313" key="3">
    <source>
        <dbReference type="Proteomes" id="UP000434276"/>
    </source>
</evidence>
<evidence type="ECO:0000313" key="2">
    <source>
        <dbReference type="EMBL" id="CAA0318430.1"/>
    </source>
</evidence>
<evidence type="ECO:0000259" key="1">
    <source>
        <dbReference type="Pfam" id="PF13456"/>
    </source>
</evidence>
<dbReference type="OrthoDB" id="1111210at2759"/>
<reference evidence="2 3" key="1">
    <citation type="submission" date="2019-12" db="EMBL/GenBank/DDBJ databases">
        <authorList>
            <person name="Jiao W.-B."/>
            <person name="Schneeberger K."/>
        </authorList>
    </citation>
    <scope>NUCLEOTIDE SEQUENCE [LARGE SCALE GENOMIC DNA]</scope>
    <source>
        <strain evidence="3">cv. C24</strain>
    </source>
</reference>
<feature type="domain" description="RNase H type-1" evidence="1">
    <location>
        <begin position="39"/>
        <end position="164"/>
    </location>
</feature>
<dbReference type="Gene3D" id="3.30.420.10">
    <property type="entry name" value="Ribonuclease H-like superfamily/Ribonuclease H"/>
    <property type="match status" value="1"/>
</dbReference>